<name>A0A2N2DYM2_9BACT</name>
<dbReference type="Proteomes" id="UP000233325">
    <property type="component" value="Unassembled WGS sequence"/>
</dbReference>
<comment type="function">
    <text evidence="5">One of the primary rRNA binding proteins, this protein initially binds near the 5'-end of the 23S rRNA. It is important during the early stages of 50S assembly. It makes multiple contacts with different domains of the 23S rRNA in the assembled 50S subunit and ribosome.</text>
</comment>
<feature type="region of interest" description="Disordered" evidence="6">
    <location>
        <begin position="51"/>
        <end position="79"/>
    </location>
</feature>
<evidence type="ECO:0000256" key="5">
    <source>
        <dbReference type="HAMAP-Rule" id="MF_01328"/>
    </source>
</evidence>
<comment type="similarity">
    <text evidence="1 5">Belongs to the universal ribosomal protein uL4 family.</text>
</comment>
<dbReference type="NCBIfam" id="TIGR03953">
    <property type="entry name" value="rplD_bact"/>
    <property type="match status" value="1"/>
</dbReference>
<feature type="compositionally biased region" description="Basic and acidic residues" evidence="6">
    <location>
        <begin position="51"/>
        <end position="60"/>
    </location>
</feature>
<evidence type="ECO:0000313" key="8">
    <source>
        <dbReference type="Proteomes" id="UP000233325"/>
    </source>
</evidence>
<dbReference type="GO" id="GO:1990904">
    <property type="term" value="C:ribonucleoprotein complex"/>
    <property type="evidence" value="ECO:0007669"/>
    <property type="project" value="UniProtKB-KW"/>
</dbReference>
<dbReference type="GO" id="GO:0005840">
    <property type="term" value="C:ribosome"/>
    <property type="evidence" value="ECO:0007669"/>
    <property type="project" value="UniProtKB-KW"/>
</dbReference>
<dbReference type="GO" id="GO:0003735">
    <property type="term" value="F:structural constituent of ribosome"/>
    <property type="evidence" value="ECO:0007669"/>
    <property type="project" value="InterPro"/>
</dbReference>
<keyword evidence="3 5" id="KW-0687">Ribonucleoprotein</keyword>
<dbReference type="Pfam" id="PF00573">
    <property type="entry name" value="Ribosomal_L4"/>
    <property type="match status" value="1"/>
</dbReference>
<evidence type="ECO:0000256" key="1">
    <source>
        <dbReference type="ARBA" id="ARBA00010528"/>
    </source>
</evidence>
<dbReference type="EMBL" id="PHAH01000040">
    <property type="protein sequence ID" value="PKM87566.1"/>
    <property type="molecule type" value="Genomic_DNA"/>
</dbReference>
<dbReference type="AlphaFoldDB" id="A0A2N2DYM2"/>
<evidence type="ECO:0000256" key="6">
    <source>
        <dbReference type="SAM" id="MobiDB-lite"/>
    </source>
</evidence>
<proteinExistence type="inferred from homology"/>
<organism evidence="7 8">
    <name type="scientific">Candidatus Falkowbacteria bacterium HGW-Falkowbacteria-2</name>
    <dbReference type="NCBI Taxonomy" id="2013769"/>
    <lineage>
        <taxon>Bacteria</taxon>
        <taxon>Candidatus Falkowiibacteriota</taxon>
    </lineage>
</organism>
<evidence type="ECO:0000256" key="2">
    <source>
        <dbReference type="ARBA" id="ARBA00022980"/>
    </source>
</evidence>
<dbReference type="InterPro" id="IPR013005">
    <property type="entry name" value="Ribosomal_uL4-like"/>
</dbReference>
<evidence type="ECO:0000313" key="7">
    <source>
        <dbReference type="EMBL" id="PKM87566.1"/>
    </source>
</evidence>
<keyword evidence="5" id="KW-0699">rRNA-binding</keyword>
<sequence length="217" mass="24296">MSIKVKVYNQSAAPIKDLELSAKIFGVKANADLLHQAVITQQANERQVLAHTKDRSEVRGGGKKPWKQKGTGRARVGSSRSPLWVGGGVTFGPTKDRNFSMKMNKKMRQKAIMMCLSDKIAQSSLVIIDTLKMEEFKTKQFNAMLTAFEKEVLPADRRSLLIINGEKDEKARYSGRNLKGVTIINPENINIVDLITSRQVLMTEEGITSLEKQYSKK</sequence>
<comment type="subunit">
    <text evidence="5">Part of the 50S ribosomal subunit.</text>
</comment>
<dbReference type="GO" id="GO:0006412">
    <property type="term" value="P:translation"/>
    <property type="evidence" value="ECO:0007669"/>
    <property type="project" value="UniProtKB-UniRule"/>
</dbReference>
<accession>A0A2N2DYM2</accession>
<dbReference type="PANTHER" id="PTHR10746">
    <property type="entry name" value="50S RIBOSOMAL PROTEIN L4"/>
    <property type="match status" value="1"/>
</dbReference>
<comment type="caution">
    <text evidence="7">The sequence shown here is derived from an EMBL/GenBank/DDBJ whole genome shotgun (WGS) entry which is preliminary data.</text>
</comment>
<evidence type="ECO:0000256" key="3">
    <source>
        <dbReference type="ARBA" id="ARBA00023274"/>
    </source>
</evidence>
<dbReference type="PANTHER" id="PTHR10746:SF6">
    <property type="entry name" value="LARGE RIBOSOMAL SUBUNIT PROTEIN UL4M"/>
    <property type="match status" value="1"/>
</dbReference>
<feature type="compositionally biased region" description="Basic residues" evidence="6">
    <location>
        <begin position="61"/>
        <end position="72"/>
    </location>
</feature>
<dbReference type="SUPFAM" id="SSF52166">
    <property type="entry name" value="Ribosomal protein L4"/>
    <property type="match status" value="1"/>
</dbReference>
<gene>
    <name evidence="5" type="primary">rplD</name>
    <name evidence="7" type="ORF">CVU83_02885</name>
</gene>
<keyword evidence="5" id="KW-0694">RNA-binding</keyword>
<evidence type="ECO:0000256" key="4">
    <source>
        <dbReference type="ARBA" id="ARBA00035244"/>
    </source>
</evidence>
<dbReference type="HAMAP" id="MF_01328_B">
    <property type="entry name" value="Ribosomal_uL4_B"/>
    <property type="match status" value="1"/>
</dbReference>
<dbReference type="InterPro" id="IPR002136">
    <property type="entry name" value="Ribosomal_uL4"/>
</dbReference>
<dbReference type="GO" id="GO:0019843">
    <property type="term" value="F:rRNA binding"/>
    <property type="evidence" value="ECO:0007669"/>
    <property type="project" value="UniProtKB-UniRule"/>
</dbReference>
<dbReference type="InterPro" id="IPR023574">
    <property type="entry name" value="Ribosomal_uL4_dom_sf"/>
</dbReference>
<dbReference type="Gene3D" id="3.40.1370.10">
    <property type="match status" value="1"/>
</dbReference>
<comment type="function">
    <text evidence="5">Forms part of the polypeptide exit tunnel.</text>
</comment>
<keyword evidence="2 5" id="KW-0689">Ribosomal protein</keyword>
<protein>
    <recommendedName>
        <fullName evidence="4 5">Large ribosomal subunit protein uL4</fullName>
    </recommendedName>
</protein>
<reference evidence="7 8" key="1">
    <citation type="journal article" date="2017" name="ISME J.">
        <title>Potential for microbial H2 and metal transformations associated with novel bacteria and archaea in deep terrestrial subsurface sediments.</title>
        <authorList>
            <person name="Hernsdorf A.W."/>
            <person name="Amano Y."/>
            <person name="Miyakawa K."/>
            <person name="Ise K."/>
            <person name="Suzuki Y."/>
            <person name="Anantharaman K."/>
            <person name="Probst A."/>
            <person name="Burstein D."/>
            <person name="Thomas B.C."/>
            <person name="Banfield J.F."/>
        </authorList>
    </citation>
    <scope>NUCLEOTIDE SEQUENCE [LARGE SCALE GENOMIC DNA]</scope>
    <source>
        <strain evidence="7">HGW-Falkowbacteria-2</strain>
    </source>
</reference>